<keyword evidence="1" id="KW-0732">Signal</keyword>
<protein>
    <submittedName>
        <fullName evidence="2">DUF4249 domain-containing protein</fullName>
    </submittedName>
</protein>
<name>A0A504IZL9_9FLAO</name>
<keyword evidence="3" id="KW-1185">Reference proteome</keyword>
<evidence type="ECO:0000313" key="2">
    <source>
        <dbReference type="EMBL" id="TPN83976.1"/>
    </source>
</evidence>
<feature type="chain" id="PRO_5021273850" evidence="1">
    <location>
        <begin position="26"/>
        <end position="288"/>
    </location>
</feature>
<dbReference type="Proteomes" id="UP000315540">
    <property type="component" value="Unassembled WGS sequence"/>
</dbReference>
<evidence type="ECO:0000313" key="3">
    <source>
        <dbReference type="Proteomes" id="UP000315540"/>
    </source>
</evidence>
<organism evidence="2 3">
    <name type="scientific">Aquimarina algicola</name>
    <dbReference type="NCBI Taxonomy" id="2589995"/>
    <lineage>
        <taxon>Bacteria</taxon>
        <taxon>Pseudomonadati</taxon>
        <taxon>Bacteroidota</taxon>
        <taxon>Flavobacteriia</taxon>
        <taxon>Flavobacteriales</taxon>
        <taxon>Flavobacteriaceae</taxon>
        <taxon>Aquimarina</taxon>
    </lineage>
</organism>
<dbReference type="EMBL" id="VFWZ01000006">
    <property type="protein sequence ID" value="TPN83976.1"/>
    <property type="molecule type" value="Genomic_DNA"/>
</dbReference>
<accession>A0A504IZL9</accession>
<comment type="caution">
    <text evidence="2">The sequence shown here is derived from an EMBL/GenBank/DDBJ whole genome shotgun (WGS) entry which is preliminary data.</text>
</comment>
<evidence type="ECO:0000256" key="1">
    <source>
        <dbReference type="SAM" id="SignalP"/>
    </source>
</evidence>
<dbReference type="OrthoDB" id="922982at2"/>
<dbReference type="InterPro" id="IPR025345">
    <property type="entry name" value="DUF4249"/>
</dbReference>
<dbReference type="PROSITE" id="PS51257">
    <property type="entry name" value="PROKAR_LIPOPROTEIN"/>
    <property type="match status" value="1"/>
</dbReference>
<sequence>MKTTTQLYISALLVFFILTSCETNVTDDITLNGSAPRLVIDGGLERNITTPLPQQSFRLTSTIGFLDKEDPTPVDDATVTVSNGVTTYDFVHTSNGVYVNDLIEPQIGVSYTVSIVWNGDTYEGSDTLNEVPLFDRLFVVFEEETLFTDEGYFLKFDSSDPVGVENFYYYRIFKNGEFFIVADPGNSITLVETDEFFDGQQRLGVTINEEVVFEIGDIATGQQLGISEEYYDFLYELFIQTGQGGSFIGNPPPASIRGNIINVTNPQQRALGFFYAVDVEEDTIEVEE</sequence>
<dbReference type="Pfam" id="PF14054">
    <property type="entry name" value="DUF4249"/>
    <property type="match status" value="1"/>
</dbReference>
<reference evidence="2 3" key="1">
    <citation type="submission" date="2019-06" db="EMBL/GenBank/DDBJ databases">
        <authorList>
            <person name="Meng X."/>
        </authorList>
    </citation>
    <scope>NUCLEOTIDE SEQUENCE [LARGE SCALE GENOMIC DNA]</scope>
    <source>
        <strain evidence="2 3">M625</strain>
    </source>
</reference>
<dbReference type="RefSeq" id="WP_140595284.1">
    <property type="nucleotide sequence ID" value="NZ_VFWZ01000006.1"/>
</dbReference>
<dbReference type="AlphaFoldDB" id="A0A504IZL9"/>
<proteinExistence type="predicted"/>
<gene>
    <name evidence="2" type="ORF">FHK87_18610</name>
</gene>
<feature type="signal peptide" evidence="1">
    <location>
        <begin position="1"/>
        <end position="25"/>
    </location>
</feature>